<reference evidence="2 3" key="1">
    <citation type="submission" date="2015-09" db="EMBL/GenBank/DDBJ databases">
        <title>Genome sequencing project for genomic taxonomy and phylogenomics of Bacillus-like bacteria.</title>
        <authorList>
            <person name="Liu B."/>
            <person name="Wang J."/>
            <person name="Zhu Y."/>
            <person name="Liu G."/>
            <person name="Chen Q."/>
            <person name="Chen Z."/>
            <person name="Lan J."/>
            <person name="Che J."/>
            <person name="Ge C."/>
            <person name="Shi H."/>
            <person name="Pan Z."/>
            <person name="Liu X."/>
        </authorList>
    </citation>
    <scope>NUCLEOTIDE SEQUENCE [LARGE SCALE GENOMIC DNA]</scope>
    <source>
        <strain evidence="2 3">FJAT-18043</strain>
    </source>
</reference>
<feature type="transmembrane region" description="Helical" evidence="1">
    <location>
        <begin position="17"/>
        <end position="37"/>
    </location>
</feature>
<organism evidence="2 3">
    <name type="scientific">Cytobacillus solani</name>
    <dbReference type="NCBI Taxonomy" id="1637975"/>
    <lineage>
        <taxon>Bacteria</taxon>
        <taxon>Bacillati</taxon>
        <taxon>Bacillota</taxon>
        <taxon>Bacilli</taxon>
        <taxon>Bacillales</taxon>
        <taxon>Bacillaceae</taxon>
        <taxon>Cytobacillus</taxon>
    </lineage>
</organism>
<dbReference type="STRING" id="1637975.AN957_15135"/>
<evidence type="ECO:0000313" key="2">
    <source>
        <dbReference type="EMBL" id="KQL19765.1"/>
    </source>
</evidence>
<keyword evidence="1" id="KW-1133">Transmembrane helix</keyword>
<keyword evidence="1" id="KW-0812">Transmembrane</keyword>
<comment type="caution">
    <text evidence="2">The sequence shown here is derived from an EMBL/GenBank/DDBJ whole genome shotgun (WGS) entry which is preliminary data.</text>
</comment>
<gene>
    <name evidence="2" type="ORF">AN957_15135</name>
</gene>
<accession>A0A0Q3T8G5</accession>
<protein>
    <submittedName>
        <fullName evidence="2">Uncharacterized protein</fullName>
    </submittedName>
</protein>
<name>A0A0Q3T8G5_9BACI</name>
<keyword evidence="1" id="KW-0472">Membrane</keyword>
<dbReference type="Proteomes" id="UP000050996">
    <property type="component" value="Unassembled WGS sequence"/>
</dbReference>
<sequence>MLYAFTARFVKRESQKFNLFVTVFVFAGFGASFIGFITLVSTVYPLTGYLGFIHSLFLDNEDKKREAYRF</sequence>
<evidence type="ECO:0000313" key="3">
    <source>
        <dbReference type="Proteomes" id="UP000050996"/>
    </source>
</evidence>
<dbReference type="EMBL" id="LJIX01000006">
    <property type="protein sequence ID" value="KQL19765.1"/>
    <property type="molecule type" value="Genomic_DNA"/>
</dbReference>
<dbReference type="PATRIC" id="fig|1637975.4.peg.2919"/>
<evidence type="ECO:0000256" key="1">
    <source>
        <dbReference type="SAM" id="Phobius"/>
    </source>
</evidence>
<proteinExistence type="predicted"/>
<dbReference type="AlphaFoldDB" id="A0A0Q3T8G5"/>
<keyword evidence="3" id="KW-1185">Reference proteome</keyword>